<feature type="region of interest" description="Disordered" evidence="2">
    <location>
        <begin position="60"/>
        <end position="80"/>
    </location>
</feature>
<dbReference type="Proteomes" id="UP000823405">
    <property type="component" value="Unassembled WGS sequence"/>
</dbReference>
<sequence>MTNKDTKFINPKDVIRTQDGKIDLFQTILARKDPTAQIPVLADPQPQPVATSVSVTNADGTKEAEALSSSSSSSSSSFPSWRSTHVAKASASAPAASASSPYAKSATTTANATDTPADAASTTAATGKPATPAKPAVKKMLWSAVFVEYCKNPLTIPDNIRHWHDNEHIIIKDAYAKASLSAFKALIDAKIHMLVLPRKPVDKVTDLIGEEGVRTVEGLVRVANTLLTTLKAENAQLHLHVISQDFCSPCLKKAVHWNSFNTGFFIPPEEVIRTIREKGSFEKTAEELNKYASMKKAPMVCNQCSQVMKSIPMLTHHLNEHFTHKVKALNRP</sequence>
<dbReference type="InterPro" id="IPR013087">
    <property type="entry name" value="Znf_C2H2_type"/>
</dbReference>
<reference evidence="4" key="1">
    <citation type="journal article" date="2020" name="Fungal Divers.">
        <title>Resolving the Mortierellaceae phylogeny through synthesis of multi-gene phylogenetics and phylogenomics.</title>
        <authorList>
            <person name="Vandepol N."/>
            <person name="Liber J."/>
            <person name="Desiro A."/>
            <person name="Na H."/>
            <person name="Kennedy M."/>
            <person name="Barry K."/>
            <person name="Grigoriev I.V."/>
            <person name="Miller A.N."/>
            <person name="O'Donnell K."/>
            <person name="Stajich J.E."/>
            <person name="Bonito G."/>
        </authorList>
    </citation>
    <scope>NUCLEOTIDE SEQUENCE</scope>
    <source>
        <strain evidence="4">NVP60</strain>
    </source>
</reference>
<dbReference type="Pfam" id="PF16278">
    <property type="entry name" value="zf-C2HE"/>
    <property type="match status" value="1"/>
</dbReference>
<name>A0A9P6RM59_9FUNG</name>
<gene>
    <name evidence="4" type="ORF">BGZ97_010625</name>
</gene>
<accession>A0A9P6RM59</accession>
<dbReference type="GO" id="GO:0000012">
    <property type="term" value="P:single strand break repair"/>
    <property type="evidence" value="ECO:0007669"/>
    <property type="project" value="TreeGrafter"/>
</dbReference>
<evidence type="ECO:0000259" key="3">
    <source>
        <dbReference type="PROSITE" id="PS00028"/>
    </source>
</evidence>
<dbReference type="GO" id="GO:0003697">
    <property type="term" value="F:single-stranded DNA binding"/>
    <property type="evidence" value="ECO:0007669"/>
    <property type="project" value="TreeGrafter"/>
</dbReference>
<dbReference type="GO" id="GO:0033699">
    <property type="term" value="F:DNA 5'-adenosine monophosphate hydrolase activity"/>
    <property type="evidence" value="ECO:0007669"/>
    <property type="project" value="TreeGrafter"/>
</dbReference>
<evidence type="ECO:0000313" key="4">
    <source>
        <dbReference type="EMBL" id="KAG0321660.1"/>
    </source>
</evidence>
<evidence type="ECO:0000256" key="1">
    <source>
        <dbReference type="ARBA" id="ARBA00022801"/>
    </source>
</evidence>
<feature type="region of interest" description="Disordered" evidence="2">
    <location>
        <begin position="108"/>
        <end position="132"/>
    </location>
</feature>
<dbReference type="AlphaFoldDB" id="A0A9P6RM59"/>
<dbReference type="EMBL" id="JAAAIN010000056">
    <property type="protein sequence ID" value="KAG0321660.1"/>
    <property type="molecule type" value="Genomic_DNA"/>
</dbReference>
<dbReference type="PANTHER" id="PTHR12486">
    <property type="entry name" value="APRATAXIN-RELATED"/>
    <property type="match status" value="1"/>
</dbReference>
<dbReference type="PANTHER" id="PTHR12486:SF4">
    <property type="entry name" value="APRATAXIN"/>
    <property type="match status" value="1"/>
</dbReference>
<keyword evidence="5" id="KW-1185">Reference proteome</keyword>
<dbReference type="SUPFAM" id="SSF54197">
    <property type="entry name" value="HIT-like"/>
    <property type="match status" value="1"/>
</dbReference>
<evidence type="ECO:0000256" key="2">
    <source>
        <dbReference type="SAM" id="MobiDB-lite"/>
    </source>
</evidence>
<keyword evidence="1" id="KW-0378">Hydrolase</keyword>
<dbReference type="InterPro" id="IPR032566">
    <property type="entry name" value="Znf-C2HE"/>
</dbReference>
<evidence type="ECO:0000313" key="5">
    <source>
        <dbReference type="Proteomes" id="UP000823405"/>
    </source>
</evidence>
<proteinExistence type="predicted"/>
<dbReference type="InterPro" id="IPR036265">
    <property type="entry name" value="HIT-like_sf"/>
</dbReference>
<dbReference type="PROSITE" id="PS00028">
    <property type="entry name" value="ZINC_FINGER_C2H2_1"/>
    <property type="match status" value="1"/>
</dbReference>
<protein>
    <recommendedName>
        <fullName evidence="3">C2H2-type domain-containing protein</fullName>
    </recommendedName>
</protein>
<dbReference type="GO" id="GO:0030983">
    <property type="term" value="F:mismatched DNA binding"/>
    <property type="evidence" value="ECO:0007669"/>
    <property type="project" value="TreeGrafter"/>
</dbReference>
<dbReference type="OrthoDB" id="3512845at2759"/>
<organism evidence="4 5">
    <name type="scientific">Linnemannia gamsii</name>
    <dbReference type="NCBI Taxonomy" id="64522"/>
    <lineage>
        <taxon>Eukaryota</taxon>
        <taxon>Fungi</taxon>
        <taxon>Fungi incertae sedis</taxon>
        <taxon>Mucoromycota</taxon>
        <taxon>Mortierellomycotina</taxon>
        <taxon>Mortierellomycetes</taxon>
        <taxon>Mortierellales</taxon>
        <taxon>Mortierellaceae</taxon>
        <taxon>Linnemannia</taxon>
    </lineage>
</organism>
<comment type="caution">
    <text evidence="4">The sequence shown here is derived from an EMBL/GenBank/DDBJ whole genome shotgun (WGS) entry which is preliminary data.</text>
</comment>
<dbReference type="Gene3D" id="3.30.428.10">
    <property type="entry name" value="HIT-like"/>
    <property type="match status" value="1"/>
</dbReference>
<dbReference type="GO" id="GO:1990165">
    <property type="term" value="F:single-strand break-containing DNA binding"/>
    <property type="evidence" value="ECO:0007669"/>
    <property type="project" value="TreeGrafter"/>
</dbReference>
<dbReference type="GO" id="GO:0003725">
    <property type="term" value="F:double-stranded RNA binding"/>
    <property type="evidence" value="ECO:0007669"/>
    <property type="project" value="TreeGrafter"/>
</dbReference>
<feature type="domain" description="C2H2-type" evidence="3">
    <location>
        <begin position="301"/>
        <end position="321"/>
    </location>
</feature>
<dbReference type="GO" id="GO:0005634">
    <property type="term" value="C:nucleus"/>
    <property type="evidence" value="ECO:0007669"/>
    <property type="project" value="TreeGrafter"/>
</dbReference>
<feature type="compositionally biased region" description="Low complexity" evidence="2">
    <location>
        <begin position="68"/>
        <end position="77"/>
    </location>
</feature>